<dbReference type="EMBL" id="JACBZR010000001">
    <property type="protein sequence ID" value="NYI76712.1"/>
    <property type="molecule type" value="Genomic_DNA"/>
</dbReference>
<dbReference type="InterPro" id="IPR023871">
    <property type="entry name" value="MftE"/>
</dbReference>
<dbReference type="GO" id="GO:0016811">
    <property type="term" value="F:hydrolase activity, acting on carbon-nitrogen (but not peptide) bonds, in linear amides"/>
    <property type="evidence" value="ECO:0007669"/>
    <property type="project" value="TreeGrafter"/>
</dbReference>
<dbReference type="GO" id="GO:0047789">
    <property type="term" value="F:creatininase activity"/>
    <property type="evidence" value="ECO:0007669"/>
    <property type="project" value="UniProtKB-EC"/>
</dbReference>
<accession>A0A7Z0DJU5</accession>
<name>A0A7Z0DJU5_9ACTN</name>
<evidence type="ECO:0000313" key="6">
    <source>
        <dbReference type="EMBL" id="NYI76712.1"/>
    </source>
</evidence>
<proteinExistence type="inferred from homology"/>
<dbReference type="Proteomes" id="UP000564496">
    <property type="component" value="Unassembled WGS sequence"/>
</dbReference>
<dbReference type="PANTHER" id="PTHR35005">
    <property type="entry name" value="3-DEHYDRO-SCYLLO-INOSOSE HYDROLASE"/>
    <property type="match status" value="1"/>
</dbReference>
<dbReference type="Pfam" id="PF02633">
    <property type="entry name" value="Creatininase"/>
    <property type="match status" value="1"/>
</dbReference>
<dbReference type="AlphaFoldDB" id="A0A7Z0DJU5"/>
<comment type="cofactor">
    <cofactor evidence="1">
        <name>Zn(2+)</name>
        <dbReference type="ChEBI" id="CHEBI:29105"/>
    </cofactor>
</comment>
<comment type="similarity">
    <text evidence="5">Belongs to the creatininase superfamily.</text>
</comment>
<dbReference type="PANTHER" id="PTHR35005:SF1">
    <property type="entry name" value="2-AMINO-5-FORMYLAMINO-6-RIBOSYLAMINOPYRIMIDIN-4(3H)-ONE 5'-MONOPHOSPHATE DEFORMYLASE"/>
    <property type="match status" value="1"/>
</dbReference>
<keyword evidence="2" id="KW-0479">Metal-binding</keyword>
<evidence type="ECO:0000256" key="3">
    <source>
        <dbReference type="ARBA" id="ARBA00022801"/>
    </source>
</evidence>
<keyword evidence="3 6" id="KW-0378">Hydrolase</keyword>
<dbReference type="EC" id="3.5.2.10" evidence="6"/>
<dbReference type="SUPFAM" id="SSF102215">
    <property type="entry name" value="Creatininase"/>
    <property type="match status" value="1"/>
</dbReference>
<keyword evidence="7" id="KW-1185">Reference proteome</keyword>
<gene>
    <name evidence="6" type="ORF">BJ988_001360</name>
</gene>
<evidence type="ECO:0000256" key="2">
    <source>
        <dbReference type="ARBA" id="ARBA00022723"/>
    </source>
</evidence>
<evidence type="ECO:0000256" key="4">
    <source>
        <dbReference type="ARBA" id="ARBA00022833"/>
    </source>
</evidence>
<comment type="caution">
    <text evidence="6">The sequence shown here is derived from an EMBL/GenBank/DDBJ whole genome shotgun (WGS) entry which is preliminary data.</text>
</comment>
<evidence type="ECO:0000256" key="5">
    <source>
        <dbReference type="ARBA" id="ARBA00024029"/>
    </source>
</evidence>
<evidence type="ECO:0000256" key="1">
    <source>
        <dbReference type="ARBA" id="ARBA00001947"/>
    </source>
</evidence>
<evidence type="ECO:0000313" key="7">
    <source>
        <dbReference type="Proteomes" id="UP000564496"/>
    </source>
</evidence>
<dbReference type="GO" id="GO:0009231">
    <property type="term" value="P:riboflavin biosynthetic process"/>
    <property type="evidence" value="ECO:0007669"/>
    <property type="project" value="TreeGrafter"/>
</dbReference>
<dbReference type="GO" id="GO:0046872">
    <property type="term" value="F:metal ion binding"/>
    <property type="evidence" value="ECO:0007669"/>
    <property type="project" value="UniProtKB-KW"/>
</dbReference>
<dbReference type="NCBIfam" id="TIGR03964">
    <property type="entry name" value="mycofact_creat"/>
    <property type="match status" value="1"/>
</dbReference>
<organism evidence="6 7">
    <name type="scientific">Nocardioides panzhihuensis</name>
    <dbReference type="NCBI Taxonomy" id="860243"/>
    <lineage>
        <taxon>Bacteria</taxon>
        <taxon>Bacillati</taxon>
        <taxon>Actinomycetota</taxon>
        <taxon>Actinomycetes</taxon>
        <taxon>Propionibacteriales</taxon>
        <taxon>Nocardioidaceae</taxon>
        <taxon>Nocardioides</taxon>
    </lineage>
</organism>
<dbReference type="InterPro" id="IPR024087">
    <property type="entry name" value="Creatininase-like_sf"/>
</dbReference>
<dbReference type="InterPro" id="IPR003785">
    <property type="entry name" value="Creatininase/forma_Hydrolase"/>
</dbReference>
<protein>
    <submittedName>
        <fullName evidence="6">Creatinine amidohydrolase</fullName>
        <ecNumber evidence="6">3.5.2.10</ecNumber>
    </submittedName>
</protein>
<sequence length="224" mass="23455">MSGRIADATWPELEQIDLVVVPVGSIEQHGPHLPLDTDVTIAVGVAEAVAAALDGAWVAPAVVYGSSGEHQAFPGTSSIGTDVLRLMLVELVRSMRTWARRMLFVNAHGGNLQALTGAVRQLVDEGHDVAWAPCATEDVDLHAGRTETSLMLFLCPSSVRLDLAEAGNTRPLTEILPALVTSGVRDVSANGVLGDPAGASAKEGALLLERMVRDVLTRAAVATP</sequence>
<dbReference type="RefSeq" id="WP_179657329.1">
    <property type="nucleotide sequence ID" value="NZ_JACBZR010000001.1"/>
</dbReference>
<dbReference type="Gene3D" id="3.40.50.10310">
    <property type="entry name" value="Creatininase"/>
    <property type="match status" value="1"/>
</dbReference>
<keyword evidence="4" id="KW-0862">Zinc</keyword>
<reference evidence="6 7" key="1">
    <citation type="submission" date="2020-07" db="EMBL/GenBank/DDBJ databases">
        <title>Sequencing the genomes of 1000 actinobacteria strains.</title>
        <authorList>
            <person name="Klenk H.-P."/>
        </authorList>
    </citation>
    <scope>NUCLEOTIDE SEQUENCE [LARGE SCALE GENOMIC DNA]</scope>
    <source>
        <strain evidence="6 7">DSM 26487</strain>
    </source>
</reference>